<gene>
    <name evidence="3" type="ORF">MOTC310_21800</name>
</gene>
<dbReference type="PROSITE" id="PS50405">
    <property type="entry name" value="GST_CTER"/>
    <property type="match status" value="1"/>
</dbReference>
<dbReference type="Proteomes" id="UP001355206">
    <property type="component" value="Unassembled WGS sequence"/>
</dbReference>
<dbReference type="SUPFAM" id="SSF47616">
    <property type="entry name" value="GST C-terminal domain-like"/>
    <property type="match status" value="1"/>
</dbReference>
<reference evidence="3 4" key="1">
    <citation type="journal article" date="2012" name="Genet. Mol. Biol.">
        <title>Analysis of 16S rRNA and mxaF genes revealing insights into Methylobacterium niche-specific plant association.</title>
        <authorList>
            <person name="Dourado M.N."/>
            <person name="Andreote F.D."/>
            <person name="Dini-Andreote F."/>
            <person name="Conti R."/>
            <person name="Araujo J.M."/>
            <person name="Araujo W.L."/>
        </authorList>
    </citation>
    <scope>NUCLEOTIDE SEQUENCE [LARGE SCALE GENOMIC DNA]</scope>
    <source>
        <strain evidence="3 4">TC3-10</strain>
    </source>
</reference>
<feature type="domain" description="GST N-terminal" evidence="1">
    <location>
        <begin position="4"/>
        <end position="83"/>
    </location>
</feature>
<dbReference type="Gene3D" id="3.40.30.10">
    <property type="entry name" value="Glutaredoxin"/>
    <property type="match status" value="1"/>
</dbReference>
<dbReference type="InterPro" id="IPR036282">
    <property type="entry name" value="Glutathione-S-Trfase_C_sf"/>
</dbReference>
<proteinExistence type="predicted"/>
<dbReference type="CDD" id="cd03205">
    <property type="entry name" value="GST_C_6"/>
    <property type="match status" value="1"/>
</dbReference>
<sequence length="215" mass="24064">MSGAPYRLISATPSPYARKVRIALAEKGLPFELVTEVPWDSSTTVPRHNPLEKLPVLLLPDGGSVYESSYILQWLELKHPEPPLLPPDPDGILAARRFEVLCDGICDAVVLTFFERQRDEAGRSAPWLARQRRKIEGGLAEIARLLGERDWTVGDRFTLGDVAAGTVVGYLSVRFPELDWRARHPNLARLSDRLEARPAFRDSVPYAQTIADRVV</sequence>
<dbReference type="InterPro" id="IPR004045">
    <property type="entry name" value="Glutathione_S-Trfase_N"/>
</dbReference>
<dbReference type="SFLD" id="SFLDS00019">
    <property type="entry name" value="Glutathione_Transferase_(cytos"/>
    <property type="match status" value="1"/>
</dbReference>
<dbReference type="Gene3D" id="1.20.1050.10">
    <property type="match status" value="1"/>
</dbReference>
<evidence type="ECO:0000313" key="4">
    <source>
        <dbReference type="Proteomes" id="UP001355206"/>
    </source>
</evidence>
<dbReference type="InterPro" id="IPR036249">
    <property type="entry name" value="Thioredoxin-like_sf"/>
</dbReference>
<dbReference type="SUPFAM" id="SSF52833">
    <property type="entry name" value="Thioredoxin-like"/>
    <property type="match status" value="1"/>
</dbReference>
<accession>A0ABU7TTC3</accession>
<organism evidence="3 4">
    <name type="scientific">Methylobacterium oryzae</name>
    <dbReference type="NCBI Taxonomy" id="334852"/>
    <lineage>
        <taxon>Bacteria</taxon>
        <taxon>Pseudomonadati</taxon>
        <taxon>Pseudomonadota</taxon>
        <taxon>Alphaproteobacteria</taxon>
        <taxon>Hyphomicrobiales</taxon>
        <taxon>Methylobacteriaceae</taxon>
        <taxon>Methylobacterium</taxon>
    </lineage>
</organism>
<evidence type="ECO:0000313" key="3">
    <source>
        <dbReference type="EMBL" id="MEE7492967.1"/>
    </source>
</evidence>
<dbReference type="InterPro" id="IPR010987">
    <property type="entry name" value="Glutathione-S-Trfase_C-like"/>
</dbReference>
<keyword evidence="4" id="KW-1185">Reference proteome</keyword>
<evidence type="ECO:0000259" key="1">
    <source>
        <dbReference type="PROSITE" id="PS50404"/>
    </source>
</evidence>
<evidence type="ECO:0000259" key="2">
    <source>
        <dbReference type="PROSITE" id="PS50405"/>
    </source>
</evidence>
<dbReference type="PANTHER" id="PTHR42673:SF4">
    <property type="entry name" value="MALEYLACETOACETATE ISOMERASE"/>
    <property type="match status" value="1"/>
</dbReference>
<dbReference type="PANTHER" id="PTHR42673">
    <property type="entry name" value="MALEYLACETOACETATE ISOMERASE"/>
    <property type="match status" value="1"/>
</dbReference>
<dbReference type="EMBL" id="MLCA01000010">
    <property type="protein sequence ID" value="MEE7492967.1"/>
    <property type="molecule type" value="Genomic_DNA"/>
</dbReference>
<name>A0ABU7TTC3_9HYPH</name>
<feature type="domain" description="GST C-terminal" evidence="2">
    <location>
        <begin position="87"/>
        <end position="215"/>
    </location>
</feature>
<dbReference type="Pfam" id="PF13409">
    <property type="entry name" value="GST_N_2"/>
    <property type="match status" value="1"/>
</dbReference>
<dbReference type="PROSITE" id="PS50404">
    <property type="entry name" value="GST_NTER"/>
    <property type="match status" value="1"/>
</dbReference>
<dbReference type="InterPro" id="IPR040079">
    <property type="entry name" value="Glutathione_S-Trfase"/>
</dbReference>
<dbReference type="Pfam" id="PF13410">
    <property type="entry name" value="GST_C_2"/>
    <property type="match status" value="1"/>
</dbReference>
<protein>
    <submittedName>
        <fullName evidence="3">Glutathione S-transferase</fullName>
    </submittedName>
</protein>
<comment type="caution">
    <text evidence="3">The sequence shown here is derived from an EMBL/GenBank/DDBJ whole genome shotgun (WGS) entry which is preliminary data.</text>
</comment>